<keyword evidence="3" id="KW-1185">Reference proteome</keyword>
<protein>
    <submittedName>
        <fullName evidence="2">Uncharacterized protein</fullName>
    </submittedName>
</protein>
<feature type="compositionally biased region" description="Pro residues" evidence="1">
    <location>
        <begin position="144"/>
        <end position="161"/>
    </location>
</feature>
<feature type="region of interest" description="Disordered" evidence="1">
    <location>
        <begin position="144"/>
        <end position="168"/>
    </location>
</feature>
<dbReference type="Gene3D" id="3.90.228.10">
    <property type="match status" value="1"/>
</dbReference>
<dbReference type="SUPFAM" id="SSF56399">
    <property type="entry name" value="ADP-ribosylation"/>
    <property type="match status" value="1"/>
</dbReference>
<evidence type="ECO:0000313" key="3">
    <source>
        <dbReference type="Proteomes" id="UP000604825"/>
    </source>
</evidence>
<dbReference type="PANTHER" id="PTHR31681">
    <property type="entry name" value="C2H2-LIKE ZINC FINGER PROTEIN"/>
    <property type="match status" value="1"/>
</dbReference>
<dbReference type="AlphaFoldDB" id="A0A811PJQ3"/>
<comment type="caution">
    <text evidence="2">The sequence shown here is derived from an EMBL/GenBank/DDBJ whole genome shotgun (WGS) entry which is preliminary data.</text>
</comment>
<feature type="region of interest" description="Disordered" evidence="1">
    <location>
        <begin position="40"/>
        <end position="119"/>
    </location>
</feature>
<dbReference type="OrthoDB" id="9514740at2759"/>
<evidence type="ECO:0000256" key="1">
    <source>
        <dbReference type="SAM" id="MobiDB-lite"/>
    </source>
</evidence>
<accession>A0A811PJQ3</accession>
<reference evidence="2" key="1">
    <citation type="submission" date="2020-10" db="EMBL/GenBank/DDBJ databases">
        <authorList>
            <person name="Han B."/>
            <person name="Lu T."/>
            <person name="Zhao Q."/>
            <person name="Huang X."/>
            <person name="Zhao Y."/>
        </authorList>
    </citation>
    <scope>NUCLEOTIDE SEQUENCE</scope>
</reference>
<evidence type="ECO:0000313" key="2">
    <source>
        <dbReference type="EMBL" id="CAD6243106.1"/>
    </source>
</evidence>
<feature type="compositionally biased region" description="Pro residues" evidence="1">
    <location>
        <begin position="101"/>
        <end position="113"/>
    </location>
</feature>
<gene>
    <name evidence="2" type="ORF">NCGR_LOCUS28386</name>
</gene>
<name>A0A811PJQ3_9POAL</name>
<proteinExistence type="predicted"/>
<organism evidence="2 3">
    <name type="scientific">Miscanthus lutarioriparius</name>
    <dbReference type="NCBI Taxonomy" id="422564"/>
    <lineage>
        <taxon>Eukaryota</taxon>
        <taxon>Viridiplantae</taxon>
        <taxon>Streptophyta</taxon>
        <taxon>Embryophyta</taxon>
        <taxon>Tracheophyta</taxon>
        <taxon>Spermatophyta</taxon>
        <taxon>Magnoliopsida</taxon>
        <taxon>Liliopsida</taxon>
        <taxon>Poales</taxon>
        <taxon>Poaceae</taxon>
        <taxon>PACMAD clade</taxon>
        <taxon>Panicoideae</taxon>
        <taxon>Andropogonodae</taxon>
        <taxon>Andropogoneae</taxon>
        <taxon>Saccharinae</taxon>
        <taxon>Miscanthus</taxon>
    </lineage>
</organism>
<dbReference type="Proteomes" id="UP000604825">
    <property type="component" value="Unassembled WGS sequence"/>
</dbReference>
<sequence length="332" mass="34302">MPEKPPPLRRRPTAAGSWVRSLHCKSMAADDVAARVATTAPIKKLHPLLPRAGCGSSGDTLNHVVSSKPTSRTKPKPKPGTKSSPEPAKKKKTTKPKPATTVPPSPPPGPLGPVPALTELPAGHSSRQVVEIIFLSSWSSPLPVPVPQPPPPPGPGAPTPTPTTSSSGAFPGVVEMLFRVHNPARAVARFEDYRAAVRARAGGASRSAADGNEMMRFSPAPPYVGSSPSSSAAAATTGGEDDGPPRIRTFDGSGGAHASAARGSPATSRRAMFLCRVIAGRAAEAAAEGTGAHHAAAGKDEHFDSVRVGRGGELVVFDRRAVLPCFLIIYKL</sequence>
<dbReference type="PANTHER" id="PTHR31681:SF47">
    <property type="entry name" value="SULFATED SURFACE-LIKE GLYCOPROTEIN"/>
    <property type="match status" value="1"/>
</dbReference>
<dbReference type="EMBL" id="CAJGYO010000007">
    <property type="protein sequence ID" value="CAD6243106.1"/>
    <property type="molecule type" value="Genomic_DNA"/>
</dbReference>
<feature type="region of interest" description="Disordered" evidence="1">
    <location>
        <begin position="202"/>
        <end position="264"/>
    </location>
</feature>
<feature type="compositionally biased region" description="Low complexity" evidence="1">
    <location>
        <begin position="223"/>
        <end position="235"/>
    </location>
</feature>